<protein>
    <recommendedName>
        <fullName evidence="2">PD-(D/E)XK nuclease-like domain-containing protein</fullName>
    </recommendedName>
</protein>
<organism evidence="3 4">
    <name type="scientific">Stachybotrys elegans</name>
    <dbReference type="NCBI Taxonomy" id="80388"/>
    <lineage>
        <taxon>Eukaryota</taxon>
        <taxon>Fungi</taxon>
        <taxon>Dikarya</taxon>
        <taxon>Ascomycota</taxon>
        <taxon>Pezizomycotina</taxon>
        <taxon>Sordariomycetes</taxon>
        <taxon>Hypocreomycetidae</taxon>
        <taxon>Hypocreales</taxon>
        <taxon>Stachybotryaceae</taxon>
        <taxon>Stachybotrys</taxon>
    </lineage>
</organism>
<dbReference type="EMBL" id="JAGPNK010000022">
    <property type="protein sequence ID" value="KAH7304595.1"/>
    <property type="molecule type" value="Genomic_DNA"/>
</dbReference>
<feature type="region of interest" description="Disordered" evidence="1">
    <location>
        <begin position="78"/>
        <end position="166"/>
    </location>
</feature>
<feature type="region of interest" description="Disordered" evidence="1">
    <location>
        <begin position="1"/>
        <end position="25"/>
    </location>
</feature>
<feature type="compositionally biased region" description="Basic and acidic residues" evidence="1">
    <location>
        <begin position="110"/>
        <end position="127"/>
    </location>
</feature>
<reference evidence="3" key="1">
    <citation type="journal article" date="2021" name="Nat. Commun.">
        <title>Genetic determinants of endophytism in the Arabidopsis root mycobiome.</title>
        <authorList>
            <person name="Mesny F."/>
            <person name="Miyauchi S."/>
            <person name="Thiergart T."/>
            <person name="Pickel B."/>
            <person name="Atanasova L."/>
            <person name="Karlsson M."/>
            <person name="Huettel B."/>
            <person name="Barry K.W."/>
            <person name="Haridas S."/>
            <person name="Chen C."/>
            <person name="Bauer D."/>
            <person name="Andreopoulos W."/>
            <person name="Pangilinan J."/>
            <person name="LaButti K."/>
            <person name="Riley R."/>
            <person name="Lipzen A."/>
            <person name="Clum A."/>
            <person name="Drula E."/>
            <person name="Henrissat B."/>
            <person name="Kohler A."/>
            <person name="Grigoriev I.V."/>
            <person name="Martin F.M."/>
            <person name="Hacquard S."/>
        </authorList>
    </citation>
    <scope>NUCLEOTIDE SEQUENCE</scope>
    <source>
        <strain evidence="3">MPI-CAGE-CH-0235</strain>
    </source>
</reference>
<dbReference type="Proteomes" id="UP000813444">
    <property type="component" value="Unassembled WGS sequence"/>
</dbReference>
<accession>A0A8K0SEZ4</accession>
<dbReference type="Pfam" id="PF20516">
    <property type="entry name" value="PDDEXK_12"/>
    <property type="match status" value="1"/>
</dbReference>
<keyword evidence="4" id="KW-1185">Reference proteome</keyword>
<feature type="compositionally biased region" description="Low complexity" evidence="1">
    <location>
        <begin position="143"/>
        <end position="166"/>
    </location>
</feature>
<comment type="caution">
    <text evidence="3">The sequence shown here is derived from an EMBL/GenBank/DDBJ whole genome shotgun (WGS) entry which is preliminary data.</text>
</comment>
<dbReference type="AlphaFoldDB" id="A0A8K0SEZ4"/>
<dbReference type="OrthoDB" id="5139900at2759"/>
<sequence>MSNEPPRLLWPRSIGSAGVSDEGNNDPPIWLWLRSIDEGNIHDSERPNKRARLHQRHQLSDYDTDDETIAKGKATLRRHLPTPSLSSSSISELQGEGAKHIPMSISPSKRQRDATEQAELHELDLTPRAHKAGYTVGDKEDSIASTSSYASSTKSSKVSRTSSPTKQIRHAELQQSGFRLASFATHPRPSSLIALRRELKRIYDGDGILPQTLKHELAELEIPSFFFSDNPETAGLRYPSRDFVRRILKRADECDTNGKGESSWNMDVHARLLDWVLTEDSSGTTTLDSEYCLNAGLLPLYRPKDAPSKMVDFCLAIRPNLPEDQGTIDAIRRLRSGDSINHTDWGTLSKHPIAISIETKRHGEQYDAALLQIATWHSAQWRSLRWGGKALPTLKFLAGLIVQGHDWQFVASTLGEDDVPLVFRPPLQIGDTRSEQSTYKLLVSLQRLRQWAEESYWLAFKTDVLGLV</sequence>
<gene>
    <name evidence="3" type="ORF">B0I35DRAFT_445085</name>
</gene>
<evidence type="ECO:0000259" key="2">
    <source>
        <dbReference type="Pfam" id="PF20516"/>
    </source>
</evidence>
<dbReference type="InterPro" id="IPR046797">
    <property type="entry name" value="PDDEXK_12"/>
</dbReference>
<feature type="domain" description="PD-(D/E)XK nuclease-like" evidence="2">
    <location>
        <begin position="224"/>
        <end position="457"/>
    </location>
</feature>
<evidence type="ECO:0000256" key="1">
    <source>
        <dbReference type="SAM" id="MobiDB-lite"/>
    </source>
</evidence>
<evidence type="ECO:0000313" key="3">
    <source>
        <dbReference type="EMBL" id="KAH7304595.1"/>
    </source>
</evidence>
<proteinExistence type="predicted"/>
<name>A0A8K0SEZ4_9HYPO</name>
<evidence type="ECO:0000313" key="4">
    <source>
        <dbReference type="Proteomes" id="UP000813444"/>
    </source>
</evidence>